<evidence type="ECO:0000313" key="2">
    <source>
        <dbReference type="EMBL" id="KYN11835.1"/>
    </source>
</evidence>
<organism evidence="2 3">
    <name type="scientific">Trachymyrmex cornetzi</name>
    <dbReference type="NCBI Taxonomy" id="471704"/>
    <lineage>
        <taxon>Eukaryota</taxon>
        <taxon>Metazoa</taxon>
        <taxon>Ecdysozoa</taxon>
        <taxon>Arthropoda</taxon>
        <taxon>Hexapoda</taxon>
        <taxon>Insecta</taxon>
        <taxon>Pterygota</taxon>
        <taxon>Neoptera</taxon>
        <taxon>Endopterygota</taxon>
        <taxon>Hymenoptera</taxon>
        <taxon>Apocrita</taxon>
        <taxon>Aculeata</taxon>
        <taxon>Formicoidea</taxon>
        <taxon>Formicidae</taxon>
        <taxon>Myrmicinae</taxon>
        <taxon>Trachymyrmex</taxon>
    </lineage>
</organism>
<keyword evidence="3" id="KW-1185">Reference proteome</keyword>
<reference evidence="2 3" key="1">
    <citation type="submission" date="2015-09" db="EMBL/GenBank/DDBJ databases">
        <title>Trachymyrmex cornetzi WGS genome.</title>
        <authorList>
            <person name="Nygaard S."/>
            <person name="Hu H."/>
            <person name="Boomsma J."/>
            <person name="Zhang G."/>
        </authorList>
    </citation>
    <scope>NUCLEOTIDE SEQUENCE [LARGE SCALE GENOMIC DNA]</scope>
    <source>
        <strain evidence="2">Tcor2-1</strain>
        <tissue evidence="2">Whole body</tissue>
    </source>
</reference>
<gene>
    <name evidence="2" type="ORF">ALC57_15976</name>
</gene>
<evidence type="ECO:0000313" key="3">
    <source>
        <dbReference type="Proteomes" id="UP000078492"/>
    </source>
</evidence>
<dbReference type="Proteomes" id="UP000078492">
    <property type="component" value="Unassembled WGS sequence"/>
</dbReference>
<feature type="region of interest" description="Disordered" evidence="1">
    <location>
        <begin position="18"/>
        <end position="74"/>
    </location>
</feature>
<evidence type="ECO:0000256" key="1">
    <source>
        <dbReference type="SAM" id="MobiDB-lite"/>
    </source>
</evidence>
<proteinExistence type="predicted"/>
<dbReference type="AlphaFoldDB" id="A0A195DG17"/>
<protein>
    <submittedName>
        <fullName evidence="2">Uncharacterized protein</fullName>
    </submittedName>
</protein>
<accession>A0A195DG17</accession>
<sequence>MRRRDRCRNAAAREDAFFRRATRESRGKRAKRRERQREEETRRPQARRFSPPTTARVPEGGEVANWETIIDLTP</sequence>
<feature type="compositionally biased region" description="Basic and acidic residues" evidence="1">
    <location>
        <begin position="18"/>
        <end position="27"/>
    </location>
</feature>
<name>A0A195DG17_9HYME</name>
<dbReference type="EMBL" id="KQ980886">
    <property type="protein sequence ID" value="KYN11835.1"/>
    <property type="molecule type" value="Genomic_DNA"/>
</dbReference>